<proteinExistence type="predicted"/>
<evidence type="ECO:0000256" key="1">
    <source>
        <dbReference type="SAM" id="Phobius"/>
    </source>
</evidence>
<evidence type="ECO:0000313" key="2">
    <source>
        <dbReference type="EMBL" id="JAI00299.1"/>
    </source>
</evidence>
<accession>A0A0E9XF54</accession>
<dbReference type="AlphaFoldDB" id="A0A0E9XF54"/>
<sequence>MKMFVYTLNPLVFVYSAVCFHTYVHYILKTQINHHYSTAHYLLSNHLLHWKCVWGHKRESEPNTGEIEHL</sequence>
<keyword evidence="1" id="KW-0812">Transmembrane</keyword>
<keyword evidence="1" id="KW-1133">Transmembrane helix</keyword>
<protein>
    <submittedName>
        <fullName evidence="2">Uncharacterized protein</fullName>
    </submittedName>
</protein>
<reference evidence="2" key="2">
    <citation type="journal article" date="2015" name="Fish Shellfish Immunol.">
        <title>Early steps in the European eel (Anguilla anguilla)-Vibrio vulnificus interaction in the gills: Role of the RtxA13 toxin.</title>
        <authorList>
            <person name="Callol A."/>
            <person name="Pajuelo D."/>
            <person name="Ebbesson L."/>
            <person name="Teles M."/>
            <person name="MacKenzie S."/>
            <person name="Amaro C."/>
        </authorList>
    </citation>
    <scope>NUCLEOTIDE SEQUENCE</scope>
</reference>
<organism evidence="2">
    <name type="scientific">Anguilla anguilla</name>
    <name type="common">European freshwater eel</name>
    <name type="synonym">Muraena anguilla</name>
    <dbReference type="NCBI Taxonomy" id="7936"/>
    <lineage>
        <taxon>Eukaryota</taxon>
        <taxon>Metazoa</taxon>
        <taxon>Chordata</taxon>
        <taxon>Craniata</taxon>
        <taxon>Vertebrata</taxon>
        <taxon>Euteleostomi</taxon>
        <taxon>Actinopterygii</taxon>
        <taxon>Neopterygii</taxon>
        <taxon>Teleostei</taxon>
        <taxon>Anguilliformes</taxon>
        <taxon>Anguillidae</taxon>
        <taxon>Anguilla</taxon>
    </lineage>
</organism>
<keyword evidence="1" id="KW-0472">Membrane</keyword>
<reference evidence="2" key="1">
    <citation type="submission" date="2014-11" db="EMBL/GenBank/DDBJ databases">
        <authorList>
            <person name="Amaro Gonzalez C."/>
        </authorList>
    </citation>
    <scope>NUCLEOTIDE SEQUENCE</scope>
</reference>
<feature type="transmembrane region" description="Helical" evidence="1">
    <location>
        <begin position="6"/>
        <end position="28"/>
    </location>
</feature>
<name>A0A0E9XF54_ANGAN</name>
<dbReference type="EMBL" id="GBXM01008279">
    <property type="protein sequence ID" value="JAI00299.1"/>
    <property type="molecule type" value="Transcribed_RNA"/>
</dbReference>